<evidence type="ECO:0000313" key="3">
    <source>
        <dbReference type="EMBL" id="KAI5062524.1"/>
    </source>
</evidence>
<dbReference type="GO" id="GO:0043248">
    <property type="term" value="P:proteasome assembly"/>
    <property type="evidence" value="ECO:0007669"/>
    <property type="project" value="UniProtKB-UniRule"/>
</dbReference>
<dbReference type="PANTHER" id="PTHR16771:SF0">
    <property type="entry name" value="26S PROTEASOME COMPLEX SUBUNIT SEM1"/>
    <property type="match status" value="1"/>
</dbReference>
<comment type="caution">
    <text evidence="3">The sequence shown here is derived from an EMBL/GenBank/DDBJ whole genome shotgun (WGS) entry which is preliminary data.</text>
</comment>
<dbReference type="GO" id="GO:0006406">
    <property type="term" value="P:mRNA export from nucleus"/>
    <property type="evidence" value="ECO:0007669"/>
    <property type="project" value="UniProtKB-UniRule"/>
</dbReference>
<keyword evidence="2" id="KW-0539">Nucleus</keyword>
<evidence type="ECO:0000256" key="2">
    <source>
        <dbReference type="RuleBase" id="RU369057"/>
    </source>
</evidence>
<comment type="function">
    <text evidence="2">Component of the 26S proteasome, a multiprotein complex involved in the ATP-dependent degradation of ubiquitinated proteins.</text>
</comment>
<evidence type="ECO:0000256" key="1">
    <source>
        <dbReference type="ARBA" id="ARBA00034491"/>
    </source>
</evidence>
<dbReference type="GO" id="GO:0008541">
    <property type="term" value="C:proteasome regulatory particle, lid subcomplex"/>
    <property type="evidence" value="ECO:0007669"/>
    <property type="project" value="UniProtKB-UniRule"/>
</dbReference>
<name>A0A9D4U6L4_ADICA</name>
<reference evidence="3" key="1">
    <citation type="submission" date="2021-01" db="EMBL/GenBank/DDBJ databases">
        <title>Adiantum capillus-veneris genome.</title>
        <authorList>
            <person name="Fang Y."/>
            <person name="Liao Q."/>
        </authorList>
    </citation>
    <scope>NUCLEOTIDE SEQUENCE</scope>
    <source>
        <strain evidence="3">H3</strain>
        <tissue evidence="3">Leaf</tissue>
    </source>
</reference>
<comment type="subcellular location">
    <subcellularLocation>
        <location evidence="2">Nucleus</location>
    </subcellularLocation>
</comment>
<dbReference type="AlphaFoldDB" id="A0A9D4U6L4"/>
<organism evidence="3 4">
    <name type="scientific">Adiantum capillus-veneris</name>
    <name type="common">Maidenhair fern</name>
    <dbReference type="NCBI Taxonomy" id="13818"/>
    <lineage>
        <taxon>Eukaryota</taxon>
        <taxon>Viridiplantae</taxon>
        <taxon>Streptophyta</taxon>
        <taxon>Embryophyta</taxon>
        <taxon>Tracheophyta</taxon>
        <taxon>Polypodiopsida</taxon>
        <taxon>Polypodiidae</taxon>
        <taxon>Polypodiales</taxon>
        <taxon>Pteridineae</taxon>
        <taxon>Pteridaceae</taxon>
        <taxon>Vittarioideae</taxon>
        <taxon>Adiantum</taxon>
    </lineage>
</organism>
<dbReference type="PANTHER" id="PTHR16771">
    <property type="entry name" value="26 PROTEASOME COMPLEX SUBUNIT DSS1"/>
    <property type="match status" value="1"/>
</dbReference>
<dbReference type="Proteomes" id="UP000886520">
    <property type="component" value="Chromosome 22"/>
</dbReference>
<dbReference type="Pfam" id="PF05160">
    <property type="entry name" value="DSS1_SEM1"/>
    <property type="match status" value="1"/>
</dbReference>
<dbReference type="EMBL" id="JABFUD020000022">
    <property type="protein sequence ID" value="KAI5062524.1"/>
    <property type="molecule type" value="Genomic_DNA"/>
</dbReference>
<proteinExistence type="inferred from homology"/>
<gene>
    <name evidence="3" type="ORF">GOP47_0023063</name>
</gene>
<dbReference type="GO" id="GO:0000724">
    <property type="term" value="P:double-strand break repair via homologous recombination"/>
    <property type="evidence" value="ECO:0007669"/>
    <property type="project" value="TreeGrafter"/>
</dbReference>
<sequence length="92" mass="10654">MAIQTPPKDAPAADDPKLYIFEDGDEFEEFENEEWDDEGEGKDALQQWEDDWDDDGVNDDFSEQCCERSSQNDLIASSMLAFFFNGRIEFIE</sequence>
<dbReference type="GO" id="GO:0005634">
    <property type="term" value="C:nucleus"/>
    <property type="evidence" value="ECO:0007669"/>
    <property type="project" value="UniProtKB-SubCell"/>
</dbReference>
<protein>
    <recommendedName>
        <fullName evidence="2">26S proteasome complex subunit SEM1</fullName>
    </recommendedName>
</protein>
<keyword evidence="4" id="KW-1185">Reference proteome</keyword>
<dbReference type="InterPro" id="IPR007834">
    <property type="entry name" value="DSS1_SEM1"/>
</dbReference>
<evidence type="ECO:0000313" key="4">
    <source>
        <dbReference type="Proteomes" id="UP000886520"/>
    </source>
</evidence>
<keyword evidence="2" id="KW-0647">Proteasome</keyword>
<dbReference type="SMART" id="SM01385">
    <property type="entry name" value="DSS1_SEM1"/>
    <property type="match status" value="1"/>
</dbReference>
<accession>A0A9D4U6L4</accession>
<comment type="similarity">
    <text evidence="1 2">Belongs to the DSS1/SEM1 family.</text>
</comment>